<dbReference type="Pfam" id="PF00294">
    <property type="entry name" value="PfkB"/>
    <property type="match status" value="1"/>
</dbReference>
<dbReference type="Proteomes" id="UP000290287">
    <property type="component" value="Unassembled WGS sequence"/>
</dbReference>
<accession>A0A4V1LSI2</accession>
<dbReference type="InterPro" id="IPR002173">
    <property type="entry name" value="Carboh/pur_kinase_PfkB_CS"/>
</dbReference>
<evidence type="ECO:0000313" key="5">
    <source>
        <dbReference type="Proteomes" id="UP000290287"/>
    </source>
</evidence>
<reference evidence="4 5" key="1">
    <citation type="submission" date="2017-10" db="EMBL/GenBank/DDBJ databases">
        <title>Nyctiphanis sp. nov., isolated from the stomach of the euphausiid Nyctiphanes simplex (Hansen, 1911) in the Gulf of California.</title>
        <authorList>
            <person name="Gomez-Gil B."/>
            <person name="Aguilar-Mendez M."/>
            <person name="Lopez-Cortes A."/>
            <person name="Gomez-Gutierrez J."/>
            <person name="Roque A."/>
            <person name="Lang E."/>
            <person name="Gonzalez-Castillo A."/>
        </authorList>
    </citation>
    <scope>NUCLEOTIDE SEQUENCE [LARGE SCALE GENOMIC DNA]</scope>
    <source>
        <strain evidence="4 5">CAIM 600</strain>
    </source>
</reference>
<dbReference type="PANTHER" id="PTHR10584:SF166">
    <property type="entry name" value="RIBOKINASE"/>
    <property type="match status" value="1"/>
</dbReference>
<sequence length="162" mass="17896">MRLQLPTITLADIPSARRWYLRIVNYVDIAMVSFEDEKQLWGDPSPEFTCERLHELKVKTVVVKLAGAGCLLSVDGEQTHIETDCVDLPLDTTGAGDAFNGAFLANLCAGEDLTECCRQGNKLGGRVIRHHGAIIGDDYTRDMLVDRKKPTLAAHQHDAMFG</sequence>
<dbReference type="PROSITE" id="PS00584">
    <property type="entry name" value="PFKB_KINASES_2"/>
    <property type="match status" value="1"/>
</dbReference>
<dbReference type="AlphaFoldDB" id="A0A4V1LSI2"/>
<gene>
    <name evidence="4" type="ORF">CS022_19685</name>
</gene>
<dbReference type="InterPro" id="IPR029056">
    <property type="entry name" value="Ribokinase-like"/>
</dbReference>
<name>A0A4V1LSI2_9GAMM</name>
<dbReference type="PANTHER" id="PTHR10584">
    <property type="entry name" value="SUGAR KINASE"/>
    <property type="match status" value="1"/>
</dbReference>
<proteinExistence type="predicted"/>
<dbReference type="SUPFAM" id="SSF53613">
    <property type="entry name" value="Ribokinase-like"/>
    <property type="match status" value="1"/>
</dbReference>
<keyword evidence="1" id="KW-0808">Transferase</keyword>
<organism evidence="4 5">
    <name type="scientific">Veronia nyctiphanis</name>
    <dbReference type="NCBI Taxonomy" id="1278244"/>
    <lineage>
        <taxon>Bacteria</taxon>
        <taxon>Pseudomonadati</taxon>
        <taxon>Pseudomonadota</taxon>
        <taxon>Gammaproteobacteria</taxon>
        <taxon>Vibrionales</taxon>
        <taxon>Vibrionaceae</taxon>
        <taxon>Veronia</taxon>
    </lineage>
</organism>
<protein>
    <recommendedName>
        <fullName evidence="3">Carbohydrate kinase PfkB domain-containing protein</fullName>
    </recommendedName>
</protein>
<evidence type="ECO:0000259" key="3">
    <source>
        <dbReference type="Pfam" id="PF00294"/>
    </source>
</evidence>
<keyword evidence="2" id="KW-0418">Kinase</keyword>
<dbReference type="EMBL" id="PEIB01000032">
    <property type="protein sequence ID" value="RXJ71788.1"/>
    <property type="molecule type" value="Genomic_DNA"/>
</dbReference>
<dbReference type="GO" id="GO:0016301">
    <property type="term" value="F:kinase activity"/>
    <property type="evidence" value="ECO:0007669"/>
    <property type="project" value="UniProtKB-KW"/>
</dbReference>
<keyword evidence="5" id="KW-1185">Reference proteome</keyword>
<evidence type="ECO:0000313" key="4">
    <source>
        <dbReference type="EMBL" id="RXJ71788.1"/>
    </source>
</evidence>
<dbReference type="InterPro" id="IPR011611">
    <property type="entry name" value="PfkB_dom"/>
</dbReference>
<evidence type="ECO:0000256" key="1">
    <source>
        <dbReference type="ARBA" id="ARBA00022679"/>
    </source>
</evidence>
<evidence type="ECO:0000256" key="2">
    <source>
        <dbReference type="ARBA" id="ARBA00022777"/>
    </source>
</evidence>
<dbReference type="Gene3D" id="3.40.1190.20">
    <property type="match status" value="1"/>
</dbReference>
<feature type="domain" description="Carbohydrate kinase PfkB" evidence="3">
    <location>
        <begin position="13"/>
        <end position="135"/>
    </location>
</feature>
<comment type="caution">
    <text evidence="4">The sequence shown here is derived from an EMBL/GenBank/DDBJ whole genome shotgun (WGS) entry which is preliminary data.</text>
</comment>